<protein>
    <recommendedName>
        <fullName evidence="3">MBL fold metallo-hydrolase</fullName>
    </recommendedName>
</protein>
<comment type="caution">
    <text evidence="1">The sequence shown here is derived from an EMBL/GenBank/DDBJ whole genome shotgun (WGS) entry which is preliminary data.</text>
</comment>
<accession>A0ABW5QQD1</accession>
<organism evidence="1 2">
    <name type="scientific">Devosia albogilva</name>
    <dbReference type="NCBI Taxonomy" id="429726"/>
    <lineage>
        <taxon>Bacteria</taxon>
        <taxon>Pseudomonadati</taxon>
        <taxon>Pseudomonadota</taxon>
        <taxon>Alphaproteobacteria</taxon>
        <taxon>Hyphomicrobiales</taxon>
        <taxon>Devosiaceae</taxon>
        <taxon>Devosia</taxon>
    </lineage>
</organism>
<sequence>MKLTWFGGTTMRVHIGGSILVVDAALAPTGVSPAELTGGADRLLTLAAGEEPVGPRTWRPRSAGRLLDETDAPPVECWSIGPSALVIDAPGEPPLVILAAESPMLGRWADRAVVVLLGSNGTGRAATLLDRHAPRLLALGLDAPDLDRAFTELPPRLDGTGLLALEQGLAVEV</sequence>
<name>A0ABW5QQD1_9HYPH</name>
<reference evidence="2" key="1">
    <citation type="journal article" date="2019" name="Int. J. Syst. Evol. Microbiol.">
        <title>The Global Catalogue of Microorganisms (GCM) 10K type strain sequencing project: providing services to taxonomists for standard genome sequencing and annotation.</title>
        <authorList>
            <consortium name="The Broad Institute Genomics Platform"/>
            <consortium name="The Broad Institute Genome Sequencing Center for Infectious Disease"/>
            <person name="Wu L."/>
            <person name="Ma J."/>
        </authorList>
    </citation>
    <scope>NUCLEOTIDE SEQUENCE [LARGE SCALE GENOMIC DNA]</scope>
    <source>
        <strain evidence="2">CCM 7427</strain>
    </source>
</reference>
<dbReference type="Proteomes" id="UP001597521">
    <property type="component" value="Unassembled WGS sequence"/>
</dbReference>
<dbReference type="EMBL" id="JBHUNP010000001">
    <property type="protein sequence ID" value="MFD2649681.1"/>
    <property type="molecule type" value="Genomic_DNA"/>
</dbReference>
<evidence type="ECO:0000313" key="2">
    <source>
        <dbReference type="Proteomes" id="UP001597521"/>
    </source>
</evidence>
<evidence type="ECO:0000313" key="1">
    <source>
        <dbReference type="EMBL" id="MFD2649681.1"/>
    </source>
</evidence>
<gene>
    <name evidence="1" type="ORF">ACFSX5_17990</name>
</gene>
<proteinExistence type="predicted"/>
<dbReference type="RefSeq" id="WP_386835288.1">
    <property type="nucleotide sequence ID" value="NZ_JBHUNP010000001.1"/>
</dbReference>
<keyword evidence="2" id="KW-1185">Reference proteome</keyword>
<evidence type="ECO:0008006" key="3">
    <source>
        <dbReference type="Google" id="ProtNLM"/>
    </source>
</evidence>